<name>A0A7J4XM12_9BACE</name>
<dbReference type="EMBL" id="VWMK01000004">
    <property type="protein sequence ID" value="KAA3767942.1"/>
    <property type="molecule type" value="Genomic_DNA"/>
</dbReference>
<dbReference type="AlphaFoldDB" id="A0A7J4XM12"/>
<sequence>MRKKKHNEKYIAEAEKRITAILNDREEFDDWTQFCFSMQDAVRAAATVWGHSTDVDIDKLNAFIQEMTLKEIQNVSQFDITFKRKEN</sequence>
<protein>
    <submittedName>
        <fullName evidence="1">Uncharacterized protein</fullName>
    </submittedName>
</protein>
<reference evidence="1 2" key="1">
    <citation type="journal article" date="2019" name="Nat. Med.">
        <title>A library of human gut bacterial isolates paired with longitudinal multiomics data enables mechanistic microbiome research.</title>
        <authorList>
            <person name="Poyet M."/>
            <person name="Groussin M."/>
            <person name="Gibbons S.M."/>
            <person name="Avila-Pacheco J."/>
            <person name="Jiang X."/>
            <person name="Kearney S.M."/>
            <person name="Perrotta A.R."/>
            <person name="Berdy B."/>
            <person name="Zhao S."/>
            <person name="Lieberman T.D."/>
            <person name="Swanson P.K."/>
            <person name="Smith M."/>
            <person name="Roesemann S."/>
            <person name="Alexander J.E."/>
            <person name="Rich S.A."/>
            <person name="Livny J."/>
            <person name="Vlamakis H."/>
            <person name="Clish C."/>
            <person name="Bullock K."/>
            <person name="Deik A."/>
            <person name="Scott J."/>
            <person name="Pierce K.A."/>
            <person name="Xavier R.J."/>
            <person name="Alm E.J."/>
        </authorList>
    </citation>
    <scope>NUCLEOTIDE SEQUENCE [LARGE SCALE GENOMIC DNA]</scope>
    <source>
        <strain evidence="1 2">BIOML-A10</strain>
    </source>
</reference>
<accession>A0A7J4XM12</accession>
<organism evidence="1 2">
    <name type="scientific">Bacteroides salyersiae</name>
    <dbReference type="NCBI Taxonomy" id="291644"/>
    <lineage>
        <taxon>Bacteria</taxon>
        <taxon>Pseudomonadati</taxon>
        <taxon>Bacteroidota</taxon>
        <taxon>Bacteroidia</taxon>
        <taxon>Bacteroidales</taxon>
        <taxon>Bacteroidaceae</taxon>
        <taxon>Bacteroides</taxon>
    </lineage>
</organism>
<gene>
    <name evidence="1" type="ORF">F3F73_05995</name>
</gene>
<comment type="caution">
    <text evidence="1">The sequence shown here is derived from an EMBL/GenBank/DDBJ whole genome shotgun (WGS) entry which is preliminary data.</text>
</comment>
<dbReference type="Proteomes" id="UP000422221">
    <property type="component" value="Unassembled WGS sequence"/>
</dbReference>
<evidence type="ECO:0000313" key="1">
    <source>
        <dbReference type="EMBL" id="KAA3767942.1"/>
    </source>
</evidence>
<evidence type="ECO:0000313" key="2">
    <source>
        <dbReference type="Proteomes" id="UP000422221"/>
    </source>
</evidence>
<dbReference type="RefSeq" id="WP_130058399.1">
    <property type="nucleotide sequence ID" value="NZ_RCXT01000003.1"/>
</dbReference>
<proteinExistence type="predicted"/>